<evidence type="ECO:0008006" key="4">
    <source>
        <dbReference type="Google" id="ProtNLM"/>
    </source>
</evidence>
<sequence>MSKHASWILAISLAIGAAGCATTPTVTSETVIVAGVGAVEVERIDVEVVTINQATRIVVVRQGQYAWRVMVPEIFGDLNAIRPGDRLQIRRVEGAVLGARRAKRGARPEIVYTEEVSAPRFQNLPDRFVERSLTLTAKFESYDPATGMVNYVGPAGPRTHRVVDPDIAKDLRRLRRGDMVDLTFAEAIHVVRL</sequence>
<reference evidence="2 3" key="1">
    <citation type="submission" date="2023-09" db="EMBL/GenBank/DDBJ databases">
        <title>Whole genome shotgun sequencing (WGS) of Bosea sp. ZW T0_25, isolated from stored onions (Allium cepa).</title>
        <authorList>
            <person name="Stoll D.A."/>
            <person name="Huch M."/>
        </authorList>
    </citation>
    <scope>NUCLEOTIDE SEQUENCE [LARGE SCALE GENOMIC DNA]</scope>
    <source>
        <strain evidence="2 3">ZW T0_25</strain>
    </source>
</reference>
<name>A0ABU3S629_9HYPH</name>
<evidence type="ECO:0000256" key="1">
    <source>
        <dbReference type="SAM" id="SignalP"/>
    </source>
</evidence>
<dbReference type="PROSITE" id="PS51257">
    <property type="entry name" value="PROKAR_LIPOPROTEIN"/>
    <property type="match status" value="1"/>
</dbReference>
<proteinExistence type="predicted"/>
<evidence type="ECO:0000313" key="2">
    <source>
        <dbReference type="EMBL" id="MDU0340238.1"/>
    </source>
</evidence>
<gene>
    <name evidence="2" type="ORF">RKE40_10115</name>
</gene>
<feature type="chain" id="PRO_5046353990" description="Polysaccharide export outer membrane protein" evidence="1">
    <location>
        <begin position="21"/>
        <end position="193"/>
    </location>
</feature>
<comment type="caution">
    <text evidence="2">The sequence shown here is derived from an EMBL/GenBank/DDBJ whole genome shotgun (WGS) entry which is preliminary data.</text>
</comment>
<accession>A0ABU3S629</accession>
<feature type="signal peptide" evidence="1">
    <location>
        <begin position="1"/>
        <end position="20"/>
    </location>
</feature>
<organism evidence="2 3">
    <name type="scientific">Bosea rubneri</name>
    <dbReference type="NCBI Taxonomy" id="3075434"/>
    <lineage>
        <taxon>Bacteria</taxon>
        <taxon>Pseudomonadati</taxon>
        <taxon>Pseudomonadota</taxon>
        <taxon>Alphaproteobacteria</taxon>
        <taxon>Hyphomicrobiales</taxon>
        <taxon>Boseaceae</taxon>
        <taxon>Bosea</taxon>
    </lineage>
</organism>
<dbReference type="Proteomes" id="UP001254257">
    <property type="component" value="Unassembled WGS sequence"/>
</dbReference>
<evidence type="ECO:0000313" key="3">
    <source>
        <dbReference type="Proteomes" id="UP001254257"/>
    </source>
</evidence>
<dbReference type="RefSeq" id="WP_316018109.1">
    <property type="nucleotide sequence ID" value="NZ_JAWDID010000011.1"/>
</dbReference>
<dbReference type="EMBL" id="JAWDID010000011">
    <property type="protein sequence ID" value="MDU0340238.1"/>
    <property type="molecule type" value="Genomic_DNA"/>
</dbReference>
<keyword evidence="3" id="KW-1185">Reference proteome</keyword>
<protein>
    <recommendedName>
        <fullName evidence="4">Polysaccharide export outer membrane protein</fullName>
    </recommendedName>
</protein>
<keyword evidence="1" id="KW-0732">Signal</keyword>